<keyword evidence="3" id="KW-0378">Hydrolase</keyword>
<dbReference type="SUPFAM" id="SSF52540">
    <property type="entry name" value="P-loop containing nucleoside triphosphate hydrolases"/>
    <property type="match status" value="1"/>
</dbReference>
<gene>
    <name evidence="3" type="ORF">P0Y49_04520</name>
</gene>
<dbReference type="GO" id="GO:0003677">
    <property type="term" value="F:DNA binding"/>
    <property type="evidence" value="ECO:0007669"/>
    <property type="project" value="InterPro"/>
</dbReference>
<sequence>MNYNLSVLNDKEFEELCKDLLEIELGVRLQNFKKGKDKGIDLRFSAIKNNEIVIQAKHYTNSKFSDLKHKLIHVEKPNMAKLDPKPERYIIATSLGLNPSETDTLLKELSPLVKNSNDIYGADQIASLLSQNKSIEEKFYKLWITSTSVLQRILHNGIKGRSEFYQEKIIQKVGLYVHTSNFEEAVDKLKENNFLIISGDPGVGKTTIAYLLICNLLAKGFELIHVDDTLKDAGELISPDPEKKQIIFFDDFLGSNIYELTNPKNTESVVVNFIERIKALKNKYLILTTRTTILNQANYAYDKFRRQKLSSISKYELKIDDYNLLNKAQILYNHLFQSNITEELYSVMMKDKSYLKIIEHKNYAPRLIEFITQSHNFKNSSIKNLHDFIFHNLDNPEEIWKDAYEKQLNDVDRFVLTTLLSLGGYNIDMPTLETAFDQRYKFEIDHHGFKLEHDAFNGAIKKLMDGLIKSTIDSDTGINSFSFINPSVGDFLLNYIKANHKEKWRIFCGIKYTKQLTTFFNPKKKDGIILTIQEKHKYYSEFVKNATQLIPKPHEKLCNDLGYIYVTYFKDQVTENIVLECLREILLEDSAHNQFLELSTLIEYCIILPNCKGFILKSWHSYINLLYSGVRDTDDFKKVLLIFKLYDQILEDYIRVEENKAVVEESISFCFEEIKKEIDFSSKTQEILEHYHDGFPGSAETIISDRFWDDYISFIDECGLSDFYDSFSNDLDIDEAGILQEIVSNHDYYDDDDDHFHSLRETGRGDDFQAAIEDLFDR</sequence>
<dbReference type="Pfam" id="PF04471">
    <property type="entry name" value="Mrr_cat"/>
    <property type="match status" value="1"/>
</dbReference>
<dbReference type="InterPro" id="IPR011856">
    <property type="entry name" value="tRNA_endonuc-like_dom_sf"/>
</dbReference>
<evidence type="ECO:0000259" key="2">
    <source>
        <dbReference type="Pfam" id="PF20720"/>
    </source>
</evidence>
<dbReference type="Pfam" id="PF20720">
    <property type="entry name" value="nSTAND3"/>
    <property type="match status" value="1"/>
</dbReference>
<dbReference type="EC" id="3.1.21.-" evidence="3"/>
<feature type="domain" description="Restriction endonuclease type IV Mrr" evidence="1">
    <location>
        <begin position="8"/>
        <end position="62"/>
    </location>
</feature>
<proteinExistence type="predicted"/>
<name>A0AAJ6B8D6_9SPHI</name>
<organism evidence="3 4">
    <name type="scientific">Candidatus Pedobacter colombiensis</name>
    <dbReference type="NCBI Taxonomy" id="3121371"/>
    <lineage>
        <taxon>Bacteria</taxon>
        <taxon>Pseudomonadati</taxon>
        <taxon>Bacteroidota</taxon>
        <taxon>Sphingobacteriia</taxon>
        <taxon>Sphingobacteriales</taxon>
        <taxon>Sphingobacteriaceae</taxon>
        <taxon>Pedobacter</taxon>
    </lineage>
</organism>
<evidence type="ECO:0000313" key="4">
    <source>
        <dbReference type="Proteomes" id="UP001214530"/>
    </source>
</evidence>
<dbReference type="Gene3D" id="3.40.1350.10">
    <property type="match status" value="1"/>
</dbReference>
<accession>A0AAJ6B8D6</accession>
<dbReference type="InterPro" id="IPR007560">
    <property type="entry name" value="Restrct_endonuc_IV_Mrr"/>
</dbReference>
<dbReference type="GO" id="GO:0016787">
    <property type="term" value="F:hydrolase activity"/>
    <property type="evidence" value="ECO:0007669"/>
    <property type="project" value="UniProtKB-KW"/>
</dbReference>
<dbReference type="GO" id="GO:0009307">
    <property type="term" value="P:DNA restriction-modification system"/>
    <property type="evidence" value="ECO:0007669"/>
    <property type="project" value="InterPro"/>
</dbReference>
<dbReference type="InterPro" id="IPR049050">
    <property type="entry name" value="nSTAND3"/>
</dbReference>
<dbReference type="Gene3D" id="3.40.50.300">
    <property type="entry name" value="P-loop containing nucleotide triphosphate hydrolases"/>
    <property type="match status" value="1"/>
</dbReference>
<dbReference type="InterPro" id="IPR027417">
    <property type="entry name" value="P-loop_NTPase"/>
</dbReference>
<keyword evidence="3" id="KW-0255">Endonuclease</keyword>
<dbReference type="Proteomes" id="UP001214530">
    <property type="component" value="Chromosome"/>
</dbReference>
<dbReference type="GO" id="GO:0004519">
    <property type="term" value="F:endonuclease activity"/>
    <property type="evidence" value="ECO:0007669"/>
    <property type="project" value="UniProtKB-KW"/>
</dbReference>
<evidence type="ECO:0000313" key="3">
    <source>
        <dbReference type="EMBL" id="WEK20401.1"/>
    </source>
</evidence>
<dbReference type="AlphaFoldDB" id="A0AAJ6B8D6"/>
<keyword evidence="3" id="KW-0540">Nuclease</keyword>
<evidence type="ECO:0000259" key="1">
    <source>
        <dbReference type="Pfam" id="PF04471"/>
    </source>
</evidence>
<protein>
    <submittedName>
        <fullName evidence="3">Restriction endonuclease</fullName>
        <ecNumber evidence="3">3.1.21.-</ecNumber>
    </submittedName>
</protein>
<dbReference type="EMBL" id="CP119313">
    <property type="protein sequence ID" value="WEK20401.1"/>
    <property type="molecule type" value="Genomic_DNA"/>
</dbReference>
<reference evidence="3" key="1">
    <citation type="submission" date="2023-03" db="EMBL/GenBank/DDBJ databases">
        <title>Andean soil-derived lignocellulolytic bacterial consortium as a source of novel taxa and putative plastic-active enzymes.</title>
        <authorList>
            <person name="Diaz-Garcia L."/>
            <person name="Chuvochina M."/>
            <person name="Feuerriegel G."/>
            <person name="Bunk B."/>
            <person name="Sproer C."/>
            <person name="Streit W.R."/>
            <person name="Rodriguez L.M."/>
            <person name="Overmann J."/>
            <person name="Jimenez D.J."/>
        </authorList>
    </citation>
    <scope>NUCLEOTIDE SEQUENCE</scope>
    <source>
        <strain evidence="3">MAG 3858</strain>
    </source>
</reference>
<feature type="domain" description="Novel STAND NTPase 3" evidence="2">
    <location>
        <begin position="176"/>
        <end position="336"/>
    </location>
</feature>